<dbReference type="GO" id="GO:0008897">
    <property type="term" value="F:holo-[acyl-carrier-protein] synthase activity"/>
    <property type="evidence" value="ECO:0007669"/>
    <property type="project" value="InterPro"/>
</dbReference>
<dbReference type="AlphaFoldDB" id="A0A1L9VLJ6"/>
<dbReference type="EMBL" id="KV878896">
    <property type="protein sequence ID" value="OJJ84799.1"/>
    <property type="molecule type" value="Genomic_DNA"/>
</dbReference>
<dbReference type="VEuPathDB" id="FungiDB:ASPGLDRAFT_46709"/>
<accession>A0A1L9VLJ6</accession>
<gene>
    <name evidence="1" type="ORF">ASPGLDRAFT_46709</name>
</gene>
<keyword evidence="2" id="KW-1185">Reference proteome</keyword>
<dbReference type="RefSeq" id="XP_022401497.1">
    <property type="nucleotide sequence ID" value="XM_022546508.1"/>
</dbReference>
<organism evidence="1 2">
    <name type="scientific">Aspergillus glaucus CBS 516.65</name>
    <dbReference type="NCBI Taxonomy" id="1160497"/>
    <lineage>
        <taxon>Eukaryota</taxon>
        <taxon>Fungi</taxon>
        <taxon>Dikarya</taxon>
        <taxon>Ascomycota</taxon>
        <taxon>Pezizomycotina</taxon>
        <taxon>Eurotiomycetes</taxon>
        <taxon>Eurotiomycetidae</taxon>
        <taxon>Eurotiales</taxon>
        <taxon>Aspergillaceae</taxon>
        <taxon>Aspergillus</taxon>
        <taxon>Aspergillus subgen. Aspergillus</taxon>
    </lineage>
</organism>
<evidence type="ECO:0000313" key="1">
    <source>
        <dbReference type="EMBL" id="OJJ84799.1"/>
    </source>
</evidence>
<dbReference type="GeneID" id="34462769"/>
<protein>
    <submittedName>
        <fullName evidence="1">Uncharacterized protein</fullName>
    </submittedName>
</protein>
<evidence type="ECO:0000313" key="2">
    <source>
        <dbReference type="Proteomes" id="UP000184300"/>
    </source>
</evidence>
<dbReference type="OrthoDB" id="15433at2759"/>
<dbReference type="Gene3D" id="3.90.470.20">
    <property type="entry name" value="4'-phosphopantetheinyl transferase domain"/>
    <property type="match status" value="1"/>
</dbReference>
<dbReference type="GO" id="GO:0000287">
    <property type="term" value="F:magnesium ion binding"/>
    <property type="evidence" value="ECO:0007669"/>
    <property type="project" value="InterPro"/>
</dbReference>
<reference evidence="2" key="1">
    <citation type="journal article" date="2017" name="Genome Biol.">
        <title>Comparative genomics reveals high biological diversity and specific adaptations in the industrially and medically important fungal genus Aspergillus.</title>
        <authorList>
            <person name="de Vries R.P."/>
            <person name="Riley R."/>
            <person name="Wiebenga A."/>
            <person name="Aguilar-Osorio G."/>
            <person name="Amillis S."/>
            <person name="Uchima C.A."/>
            <person name="Anderluh G."/>
            <person name="Asadollahi M."/>
            <person name="Askin M."/>
            <person name="Barry K."/>
            <person name="Battaglia E."/>
            <person name="Bayram O."/>
            <person name="Benocci T."/>
            <person name="Braus-Stromeyer S.A."/>
            <person name="Caldana C."/>
            <person name="Canovas D."/>
            <person name="Cerqueira G.C."/>
            <person name="Chen F."/>
            <person name="Chen W."/>
            <person name="Choi C."/>
            <person name="Clum A."/>
            <person name="Dos Santos R.A."/>
            <person name="Damasio A.R."/>
            <person name="Diallinas G."/>
            <person name="Emri T."/>
            <person name="Fekete E."/>
            <person name="Flipphi M."/>
            <person name="Freyberg S."/>
            <person name="Gallo A."/>
            <person name="Gournas C."/>
            <person name="Habgood R."/>
            <person name="Hainaut M."/>
            <person name="Harispe M.L."/>
            <person name="Henrissat B."/>
            <person name="Hilden K.S."/>
            <person name="Hope R."/>
            <person name="Hossain A."/>
            <person name="Karabika E."/>
            <person name="Karaffa L."/>
            <person name="Karanyi Z."/>
            <person name="Krasevec N."/>
            <person name="Kuo A."/>
            <person name="Kusch H."/>
            <person name="LaButti K."/>
            <person name="Lagendijk E.L."/>
            <person name="Lapidus A."/>
            <person name="Levasseur A."/>
            <person name="Lindquist E."/>
            <person name="Lipzen A."/>
            <person name="Logrieco A.F."/>
            <person name="MacCabe A."/>
            <person name="Maekelae M.R."/>
            <person name="Malavazi I."/>
            <person name="Melin P."/>
            <person name="Meyer V."/>
            <person name="Mielnichuk N."/>
            <person name="Miskei M."/>
            <person name="Molnar A.P."/>
            <person name="Mule G."/>
            <person name="Ngan C.Y."/>
            <person name="Orejas M."/>
            <person name="Orosz E."/>
            <person name="Ouedraogo J.P."/>
            <person name="Overkamp K.M."/>
            <person name="Park H.-S."/>
            <person name="Perrone G."/>
            <person name="Piumi F."/>
            <person name="Punt P.J."/>
            <person name="Ram A.F."/>
            <person name="Ramon A."/>
            <person name="Rauscher S."/>
            <person name="Record E."/>
            <person name="Riano-Pachon D.M."/>
            <person name="Robert V."/>
            <person name="Roehrig J."/>
            <person name="Ruller R."/>
            <person name="Salamov A."/>
            <person name="Salih N.S."/>
            <person name="Samson R.A."/>
            <person name="Sandor E."/>
            <person name="Sanguinetti M."/>
            <person name="Schuetze T."/>
            <person name="Sepcic K."/>
            <person name="Shelest E."/>
            <person name="Sherlock G."/>
            <person name="Sophianopoulou V."/>
            <person name="Squina F.M."/>
            <person name="Sun H."/>
            <person name="Susca A."/>
            <person name="Todd R.B."/>
            <person name="Tsang A."/>
            <person name="Unkles S.E."/>
            <person name="van de Wiele N."/>
            <person name="van Rossen-Uffink D."/>
            <person name="Oliveira J.V."/>
            <person name="Vesth T.C."/>
            <person name="Visser J."/>
            <person name="Yu J.-H."/>
            <person name="Zhou M."/>
            <person name="Andersen M.R."/>
            <person name="Archer D.B."/>
            <person name="Baker S.E."/>
            <person name="Benoit I."/>
            <person name="Brakhage A.A."/>
            <person name="Braus G.H."/>
            <person name="Fischer R."/>
            <person name="Frisvad J.C."/>
            <person name="Goldman G.H."/>
            <person name="Houbraken J."/>
            <person name="Oakley B."/>
            <person name="Pocsi I."/>
            <person name="Scazzocchio C."/>
            <person name="Seiboth B."/>
            <person name="vanKuyk P.A."/>
            <person name="Wortman J."/>
            <person name="Dyer P.S."/>
            <person name="Grigoriev I.V."/>
        </authorList>
    </citation>
    <scope>NUCLEOTIDE SEQUENCE [LARGE SCALE GENOMIC DNA]</scope>
    <source>
        <strain evidence="2">CBS 516.65</strain>
    </source>
</reference>
<sequence>MKPHPFPLSLNIGTDIVHLPRIARLVSRPNGYLTRFTRRILSDQEQADFRKRFNLPPGEDVPLESRFYPTHRRLHVQTNTNTDVNGNVNGGTGISAGAGASAGPTSSLSTEMARWLAGRFAAKEAARKAAPGGAASVGWKDVVVIREDEGTGSSESITAELESKVGSKGRNKTSVERIREMRRERESGRPGIVYLDANGGPGKMGKLSISHDGEYVVATVFAAG</sequence>
<dbReference type="Proteomes" id="UP000184300">
    <property type="component" value="Unassembled WGS sequence"/>
</dbReference>
<dbReference type="InterPro" id="IPR037143">
    <property type="entry name" value="4-PPantetheinyl_Trfase_dom_sf"/>
</dbReference>
<dbReference type="SUPFAM" id="SSF56214">
    <property type="entry name" value="4'-phosphopantetheinyl transferase"/>
    <property type="match status" value="2"/>
</dbReference>
<proteinExistence type="predicted"/>
<name>A0A1L9VLJ6_ASPGL</name>